<proteinExistence type="predicted"/>
<dbReference type="GO" id="GO:0016788">
    <property type="term" value="F:hydrolase activity, acting on ester bonds"/>
    <property type="evidence" value="ECO:0007669"/>
    <property type="project" value="UniProtKB-ARBA"/>
</dbReference>
<dbReference type="STRING" id="1454004.AW11_03280"/>
<dbReference type="eggNOG" id="COG2755">
    <property type="taxonomic scope" value="Bacteria"/>
</dbReference>
<evidence type="ECO:0000313" key="3">
    <source>
        <dbReference type="Proteomes" id="UP000022141"/>
    </source>
</evidence>
<dbReference type="PATRIC" id="fig|1454004.3.peg.3384"/>
<dbReference type="Proteomes" id="UP000022141">
    <property type="component" value="Unassembled WGS sequence"/>
</dbReference>
<sequence length="260" mass="29097">MINKPVWDESLLTKDGLFPTVLAIGDSWFWYPKNNLLNQLHKRLNRKKRHIILVRGHNGAEAVEYQSGPIRAQIERDLDRKTGYGRTIKAVFLSGGGNDFAGRDDLAQLLLEDCSDATSAVSCLRSGQPEALFKAVIDALLSVVELVERKIPGTPVFVHSYDYPPANGKGFLGLGQWLQFPMDGAKVDRDLQQEVVKLLIDQFWLCLEAAQAKAPTLQLVDGRHTLKADDDWANELHPTVRGFNRLAKCWRPALERTGIA</sequence>
<evidence type="ECO:0000313" key="2">
    <source>
        <dbReference type="EMBL" id="EXI85948.1"/>
    </source>
</evidence>
<dbReference type="Pfam" id="PF13472">
    <property type="entry name" value="Lipase_GDSL_2"/>
    <property type="match status" value="1"/>
</dbReference>
<dbReference type="Gene3D" id="3.40.50.1110">
    <property type="entry name" value="SGNH hydrolase"/>
    <property type="match status" value="1"/>
</dbReference>
<dbReference type="InterPro" id="IPR036514">
    <property type="entry name" value="SGNH_hydro_sf"/>
</dbReference>
<organism evidence="2 3">
    <name type="scientific">Accumulibacter regalis</name>
    <dbReference type="NCBI Taxonomy" id="522306"/>
    <lineage>
        <taxon>Bacteria</taxon>
        <taxon>Pseudomonadati</taxon>
        <taxon>Pseudomonadota</taxon>
        <taxon>Betaproteobacteria</taxon>
        <taxon>Candidatus Accumulibacter</taxon>
    </lineage>
</organism>
<dbReference type="EMBL" id="JEMY01000047">
    <property type="protein sequence ID" value="EXI85948.1"/>
    <property type="molecule type" value="Genomic_DNA"/>
</dbReference>
<accession>A0A011NT71</accession>
<gene>
    <name evidence="2" type="ORF">AW11_03280</name>
</gene>
<dbReference type="SUPFAM" id="SSF52266">
    <property type="entry name" value="SGNH hydrolase"/>
    <property type="match status" value="1"/>
</dbReference>
<protein>
    <recommendedName>
        <fullName evidence="1">SGNH hydrolase-type esterase domain-containing protein</fullName>
    </recommendedName>
</protein>
<reference evidence="2" key="1">
    <citation type="submission" date="2014-02" db="EMBL/GenBank/DDBJ databases">
        <title>Expanding our view of genomic diversity in Candidatus Accumulibacter clades.</title>
        <authorList>
            <person name="Skennerton C.T."/>
            <person name="Barr J.J."/>
            <person name="Slater F.R."/>
            <person name="Bond P.L."/>
            <person name="Tyson G.W."/>
        </authorList>
    </citation>
    <scope>NUCLEOTIDE SEQUENCE [LARGE SCALE GENOMIC DNA]</scope>
</reference>
<comment type="caution">
    <text evidence="2">The sequence shown here is derived from an EMBL/GenBank/DDBJ whole genome shotgun (WGS) entry which is preliminary data.</text>
</comment>
<name>A0A011NT71_ACCRE</name>
<keyword evidence="3" id="KW-1185">Reference proteome</keyword>
<evidence type="ECO:0000259" key="1">
    <source>
        <dbReference type="Pfam" id="PF13472"/>
    </source>
</evidence>
<dbReference type="InterPro" id="IPR013830">
    <property type="entry name" value="SGNH_hydro"/>
</dbReference>
<dbReference type="AlphaFoldDB" id="A0A011NT71"/>
<feature type="domain" description="SGNH hydrolase-type esterase" evidence="1">
    <location>
        <begin position="23"/>
        <end position="242"/>
    </location>
</feature>